<protein>
    <recommendedName>
        <fullName evidence="3">Anti-proliferative protein domain-containing protein</fullName>
    </recommendedName>
</protein>
<accession>L1JH39</accession>
<evidence type="ECO:0000313" key="6">
    <source>
        <dbReference type="Proteomes" id="UP000011087"/>
    </source>
</evidence>
<dbReference type="KEGG" id="gtt:GUITHDRAFT_152104"/>
<dbReference type="STRING" id="905079.L1JH39"/>
<dbReference type="Pfam" id="PF07742">
    <property type="entry name" value="BTG"/>
    <property type="match status" value="1"/>
</dbReference>
<feature type="domain" description="Anti-proliferative protein" evidence="3">
    <location>
        <begin position="95"/>
        <end position="198"/>
    </location>
</feature>
<name>L1JH39_GUITC</name>
<dbReference type="EnsemblProtists" id="EKX47410">
    <property type="protein sequence ID" value="EKX47410"/>
    <property type="gene ID" value="GUITHDRAFT_152104"/>
</dbReference>
<dbReference type="SMART" id="SM00099">
    <property type="entry name" value="btg1"/>
    <property type="match status" value="1"/>
</dbReference>
<dbReference type="RefSeq" id="XP_005834390.1">
    <property type="nucleotide sequence ID" value="XM_005834333.1"/>
</dbReference>
<dbReference type="GeneID" id="17303996"/>
<feature type="compositionally biased region" description="Low complexity" evidence="2">
    <location>
        <begin position="26"/>
        <end position="43"/>
    </location>
</feature>
<reference evidence="4 6" key="1">
    <citation type="journal article" date="2012" name="Nature">
        <title>Algal genomes reveal evolutionary mosaicism and the fate of nucleomorphs.</title>
        <authorList>
            <consortium name="DOE Joint Genome Institute"/>
            <person name="Curtis B.A."/>
            <person name="Tanifuji G."/>
            <person name="Burki F."/>
            <person name="Gruber A."/>
            <person name="Irimia M."/>
            <person name="Maruyama S."/>
            <person name="Arias M.C."/>
            <person name="Ball S.G."/>
            <person name="Gile G.H."/>
            <person name="Hirakawa Y."/>
            <person name="Hopkins J.F."/>
            <person name="Kuo A."/>
            <person name="Rensing S.A."/>
            <person name="Schmutz J."/>
            <person name="Symeonidi A."/>
            <person name="Elias M."/>
            <person name="Eveleigh R.J."/>
            <person name="Herman E.K."/>
            <person name="Klute M.J."/>
            <person name="Nakayama T."/>
            <person name="Obornik M."/>
            <person name="Reyes-Prieto A."/>
            <person name="Armbrust E.V."/>
            <person name="Aves S.J."/>
            <person name="Beiko R.G."/>
            <person name="Coutinho P."/>
            <person name="Dacks J.B."/>
            <person name="Durnford D.G."/>
            <person name="Fast N.M."/>
            <person name="Green B.R."/>
            <person name="Grisdale C.J."/>
            <person name="Hempel F."/>
            <person name="Henrissat B."/>
            <person name="Hoppner M.P."/>
            <person name="Ishida K."/>
            <person name="Kim E."/>
            <person name="Koreny L."/>
            <person name="Kroth P.G."/>
            <person name="Liu Y."/>
            <person name="Malik S.B."/>
            <person name="Maier U.G."/>
            <person name="McRose D."/>
            <person name="Mock T."/>
            <person name="Neilson J.A."/>
            <person name="Onodera N.T."/>
            <person name="Poole A.M."/>
            <person name="Pritham E.J."/>
            <person name="Richards T.A."/>
            <person name="Rocap G."/>
            <person name="Roy S.W."/>
            <person name="Sarai C."/>
            <person name="Schaack S."/>
            <person name="Shirato S."/>
            <person name="Slamovits C.H."/>
            <person name="Spencer D.F."/>
            <person name="Suzuki S."/>
            <person name="Worden A.Z."/>
            <person name="Zauner S."/>
            <person name="Barry K."/>
            <person name="Bell C."/>
            <person name="Bharti A.K."/>
            <person name="Crow J.A."/>
            <person name="Grimwood J."/>
            <person name="Kramer R."/>
            <person name="Lindquist E."/>
            <person name="Lucas S."/>
            <person name="Salamov A."/>
            <person name="McFadden G.I."/>
            <person name="Lane C.E."/>
            <person name="Keeling P.J."/>
            <person name="Gray M.W."/>
            <person name="Grigoriev I.V."/>
            <person name="Archibald J.M."/>
        </authorList>
    </citation>
    <scope>NUCLEOTIDE SEQUENCE</scope>
    <source>
        <strain evidence="4 6">CCMP2712</strain>
    </source>
</reference>
<dbReference type="EMBL" id="JH992990">
    <property type="protein sequence ID" value="EKX47410.1"/>
    <property type="molecule type" value="Genomic_DNA"/>
</dbReference>
<evidence type="ECO:0000256" key="1">
    <source>
        <dbReference type="ARBA" id="ARBA00007989"/>
    </source>
</evidence>
<dbReference type="AlphaFoldDB" id="L1JH39"/>
<comment type="similarity">
    <text evidence="1">Belongs to the BTG family.</text>
</comment>
<dbReference type="HOGENOM" id="CLU_1317620_0_0_1"/>
<reference evidence="5" key="3">
    <citation type="submission" date="2016-03" db="UniProtKB">
        <authorList>
            <consortium name="EnsemblProtists"/>
        </authorList>
    </citation>
    <scope>IDENTIFICATION</scope>
</reference>
<feature type="region of interest" description="Disordered" evidence="2">
    <location>
        <begin position="61"/>
        <end position="89"/>
    </location>
</feature>
<dbReference type="GO" id="GO:0005737">
    <property type="term" value="C:cytoplasm"/>
    <property type="evidence" value="ECO:0007669"/>
    <property type="project" value="TreeGrafter"/>
</dbReference>
<dbReference type="PaxDb" id="55529-EKX47410"/>
<evidence type="ECO:0000256" key="2">
    <source>
        <dbReference type="SAM" id="MobiDB-lite"/>
    </source>
</evidence>
<dbReference type="OrthoDB" id="19928at2759"/>
<dbReference type="InterPro" id="IPR033332">
    <property type="entry name" value="BTG"/>
</dbReference>
<feature type="region of interest" description="Disordered" evidence="2">
    <location>
        <begin position="20"/>
        <end position="47"/>
    </location>
</feature>
<dbReference type="InterPro" id="IPR002087">
    <property type="entry name" value="Anti_prolifrtn"/>
</dbReference>
<evidence type="ECO:0000259" key="3">
    <source>
        <dbReference type="SMART" id="SM00099"/>
    </source>
</evidence>
<dbReference type="Proteomes" id="UP000011087">
    <property type="component" value="Unassembled WGS sequence"/>
</dbReference>
<organism evidence="4">
    <name type="scientific">Guillardia theta (strain CCMP2712)</name>
    <name type="common">Cryptophyte</name>
    <dbReference type="NCBI Taxonomy" id="905079"/>
    <lineage>
        <taxon>Eukaryota</taxon>
        <taxon>Cryptophyceae</taxon>
        <taxon>Pyrenomonadales</taxon>
        <taxon>Geminigeraceae</taxon>
        <taxon>Guillardia</taxon>
    </lineage>
</organism>
<keyword evidence="6" id="KW-1185">Reference proteome</keyword>
<evidence type="ECO:0000313" key="5">
    <source>
        <dbReference type="EnsemblProtists" id="EKX47410"/>
    </source>
</evidence>
<dbReference type="Gene3D" id="3.90.640.90">
    <property type="entry name" value="Anti-proliferative protein, N-terminal domain"/>
    <property type="match status" value="1"/>
</dbReference>
<dbReference type="PANTHER" id="PTHR22978:SF22">
    <property type="entry name" value="BTG FAMILY PROTEIN"/>
    <property type="match status" value="1"/>
</dbReference>
<proteinExistence type="inferred from homology"/>
<gene>
    <name evidence="4" type="ORF">GUITHDRAFT_152104</name>
</gene>
<dbReference type="SUPFAM" id="SSF160696">
    <property type="entry name" value="BTG domain-like"/>
    <property type="match status" value="1"/>
</dbReference>
<dbReference type="InterPro" id="IPR036054">
    <property type="entry name" value="BTG-like_sf"/>
</dbReference>
<dbReference type="GO" id="GO:0005634">
    <property type="term" value="C:nucleus"/>
    <property type="evidence" value="ECO:0007669"/>
    <property type="project" value="TreeGrafter"/>
</dbReference>
<dbReference type="PANTHER" id="PTHR22978">
    <property type="entry name" value="B-CELL TRANSLOCATION GENE"/>
    <property type="match status" value="1"/>
</dbReference>
<reference evidence="6" key="2">
    <citation type="submission" date="2012-11" db="EMBL/GenBank/DDBJ databases">
        <authorList>
            <person name="Kuo A."/>
            <person name="Curtis B.A."/>
            <person name="Tanifuji G."/>
            <person name="Burki F."/>
            <person name="Gruber A."/>
            <person name="Irimia M."/>
            <person name="Maruyama S."/>
            <person name="Arias M.C."/>
            <person name="Ball S.G."/>
            <person name="Gile G.H."/>
            <person name="Hirakawa Y."/>
            <person name="Hopkins J.F."/>
            <person name="Rensing S.A."/>
            <person name="Schmutz J."/>
            <person name="Symeonidi A."/>
            <person name="Elias M."/>
            <person name="Eveleigh R.J."/>
            <person name="Herman E.K."/>
            <person name="Klute M.J."/>
            <person name="Nakayama T."/>
            <person name="Obornik M."/>
            <person name="Reyes-Prieto A."/>
            <person name="Armbrust E.V."/>
            <person name="Aves S.J."/>
            <person name="Beiko R.G."/>
            <person name="Coutinho P."/>
            <person name="Dacks J.B."/>
            <person name="Durnford D.G."/>
            <person name="Fast N.M."/>
            <person name="Green B.R."/>
            <person name="Grisdale C."/>
            <person name="Hempe F."/>
            <person name="Henrissat B."/>
            <person name="Hoppner M.P."/>
            <person name="Ishida K.-I."/>
            <person name="Kim E."/>
            <person name="Koreny L."/>
            <person name="Kroth P.G."/>
            <person name="Liu Y."/>
            <person name="Malik S.-B."/>
            <person name="Maier U.G."/>
            <person name="McRose D."/>
            <person name="Mock T."/>
            <person name="Neilson J.A."/>
            <person name="Onodera N.T."/>
            <person name="Poole A.M."/>
            <person name="Pritham E.J."/>
            <person name="Richards T.A."/>
            <person name="Rocap G."/>
            <person name="Roy S.W."/>
            <person name="Sarai C."/>
            <person name="Schaack S."/>
            <person name="Shirato S."/>
            <person name="Slamovits C.H."/>
            <person name="Spencer D.F."/>
            <person name="Suzuki S."/>
            <person name="Worden A.Z."/>
            <person name="Zauner S."/>
            <person name="Barry K."/>
            <person name="Bell C."/>
            <person name="Bharti A.K."/>
            <person name="Crow J.A."/>
            <person name="Grimwood J."/>
            <person name="Kramer R."/>
            <person name="Lindquist E."/>
            <person name="Lucas S."/>
            <person name="Salamov A."/>
            <person name="McFadden G.I."/>
            <person name="Lane C.E."/>
            <person name="Keeling P.J."/>
            <person name="Gray M.W."/>
            <person name="Grigoriev I.V."/>
            <person name="Archibald J.M."/>
        </authorList>
    </citation>
    <scope>NUCLEOTIDE SEQUENCE</scope>
    <source>
        <strain evidence="6">CCMP2712</strain>
    </source>
</reference>
<evidence type="ECO:0000313" key="4">
    <source>
        <dbReference type="EMBL" id="EKX47410.1"/>
    </source>
</evidence>
<sequence>MLVAPSTSFMAMGRAASPPQFKEVQSAWSPVSSPSSSPSSAPSKAGELAVGMSKVSLDLSSSSIAKGAEPTSPGVSSSPYGPGIDEDEGSDVIPWDKECRAAASWWAGHLSAKVDEKRLRNFEDAVQRRVAQRCSKFWFTSEPARASGFRSVLNSPERCDPLLVDAARAAGINKIETLLPCSVLWVDPSSVRYKMDNSSYSIAVRLPVD</sequence>
<feature type="compositionally biased region" description="Low complexity" evidence="2">
    <location>
        <begin position="70"/>
        <end position="83"/>
    </location>
</feature>